<dbReference type="InterPro" id="IPR019931">
    <property type="entry name" value="LPXTG_anchor"/>
</dbReference>
<dbReference type="PROSITE" id="PS50847">
    <property type="entry name" value="GRAM_POS_ANCHORING"/>
    <property type="match status" value="1"/>
</dbReference>
<dbReference type="Gene3D" id="2.60.40.740">
    <property type="match status" value="1"/>
</dbReference>
<keyword evidence="6" id="KW-0812">Transmembrane</keyword>
<dbReference type="InterPro" id="IPR041033">
    <property type="entry name" value="SpaA_PFL_dom_1"/>
</dbReference>
<dbReference type="InterPro" id="IPR013783">
    <property type="entry name" value="Ig-like_fold"/>
</dbReference>
<keyword evidence="2" id="KW-0964">Secreted</keyword>
<evidence type="ECO:0000256" key="5">
    <source>
        <dbReference type="SAM" id="MobiDB-lite"/>
    </source>
</evidence>
<evidence type="ECO:0000256" key="1">
    <source>
        <dbReference type="ARBA" id="ARBA00022512"/>
    </source>
</evidence>
<dbReference type="Pfam" id="PF17802">
    <property type="entry name" value="SpaA"/>
    <property type="match status" value="2"/>
</dbReference>
<dbReference type="Proteomes" id="UP001219297">
    <property type="component" value="Unassembled WGS sequence"/>
</dbReference>
<evidence type="ECO:0000256" key="6">
    <source>
        <dbReference type="SAM" id="Phobius"/>
    </source>
</evidence>
<feature type="signal peptide" evidence="7">
    <location>
        <begin position="1"/>
        <end position="28"/>
    </location>
</feature>
<feature type="compositionally biased region" description="Pro residues" evidence="5">
    <location>
        <begin position="338"/>
        <end position="364"/>
    </location>
</feature>
<keyword evidence="6" id="KW-1133">Transmembrane helix</keyword>
<dbReference type="InterPro" id="IPR048052">
    <property type="entry name" value="FM1-like"/>
</dbReference>
<gene>
    <name evidence="9" type="ORF">PWJ81_00010</name>
</gene>
<comment type="caution">
    <text evidence="9">The sequence shown here is derived from an EMBL/GenBank/DDBJ whole genome shotgun (WGS) entry which is preliminary data.</text>
</comment>
<keyword evidence="3 7" id="KW-0732">Signal</keyword>
<keyword evidence="4" id="KW-0572">Peptidoglycan-anchor</keyword>
<feature type="domain" description="Gram-positive cocci surface proteins LPxTG" evidence="8">
    <location>
        <begin position="489"/>
        <end position="523"/>
    </location>
</feature>
<evidence type="ECO:0000256" key="3">
    <source>
        <dbReference type="ARBA" id="ARBA00022729"/>
    </source>
</evidence>
<evidence type="ECO:0000256" key="4">
    <source>
        <dbReference type="ARBA" id="ARBA00023088"/>
    </source>
</evidence>
<proteinExistence type="predicted"/>
<keyword evidence="6" id="KW-0472">Membrane</keyword>
<feature type="transmembrane region" description="Helical" evidence="6">
    <location>
        <begin position="493"/>
        <end position="513"/>
    </location>
</feature>
<name>A0ABT5V709_9ACTO</name>
<evidence type="ECO:0000256" key="7">
    <source>
        <dbReference type="SAM" id="SignalP"/>
    </source>
</evidence>
<dbReference type="NCBIfam" id="NF033902">
    <property type="entry name" value="iso_D2_wall_anc"/>
    <property type="match status" value="1"/>
</dbReference>
<evidence type="ECO:0000313" key="10">
    <source>
        <dbReference type="Proteomes" id="UP001219297"/>
    </source>
</evidence>
<accession>A0ABT5V709</accession>
<dbReference type="GeneID" id="83608134"/>
<evidence type="ECO:0000313" key="9">
    <source>
        <dbReference type="EMBL" id="MDE1655458.1"/>
    </source>
</evidence>
<organism evidence="9 10">
    <name type="scientific">Actinotignum sanguinis</name>
    <dbReference type="NCBI Taxonomy" id="1445614"/>
    <lineage>
        <taxon>Bacteria</taxon>
        <taxon>Bacillati</taxon>
        <taxon>Actinomycetota</taxon>
        <taxon>Actinomycetes</taxon>
        <taxon>Actinomycetales</taxon>
        <taxon>Actinomycetaceae</taxon>
        <taxon>Actinotignum</taxon>
    </lineage>
</organism>
<dbReference type="NCBIfam" id="TIGR01167">
    <property type="entry name" value="LPXTG_anchor"/>
    <property type="match status" value="1"/>
</dbReference>
<evidence type="ECO:0000259" key="8">
    <source>
        <dbReference type="PROSITE" id="PS50847"/>
    </source>
</evidence>
<dbReference type="Gene3D" id="2.60.40.10">
    <property type="entry name" value="Immunoglobulins"/>
    <property type="match status" value="2"/>
</dbReference>
<evidence type="ECO:0000256" key="2">
    <source>
        <dbReference type="ARBA" id="ARBA00022525"/>
    </source>
</evidence>
<feature type="region of interest" description="Disordered" evidence="5">
    <location>
        <begin position="329"/>
        <end position="364"/>
    </location>
</feature>
<dbReference type="EMBL" id="JARBHI010000001">
    <property type="protein sequence ID" value="MDE1655458.1"/>
    <property type="molecule type" value="Genomic_DNA"/>
</dbReference>
<keyword evidence="10" id="KW-1185">Reference proteome</keyword>
<keyword evidence="1" id="KW-0134">Cell wall</keyword>
<protein>
    <submittedName>
        <fullName evidence="9">SpaH/EbpB family LPXTG-anchored major pilin</fullName>
    </submittedName>
</protein>
<reference evidence="9 10" key="1">
    <citation type="submission" date="2023-02" db="EMBL/GenBank/DDBJ databases">
        <title>Defining the Infant Male Urobiome and Moving Towards Mechanisms in Urobiome Research.</title>
        <authorList>
            <person name="Reasoner S."/>
            <person name="Flores V."/>
            <person name="Van Horn G."/>
            <person name="Morales G."/>
            <person name="Peard L."/>
            <person name="Abelson B."/>
            <person name="Manuel C."/>
            <person name="Lee J."/>
            <person name="Baker B."/>
            <person name="Williams T."/>
            <person name="Schmitz J."/>
            <person name="Clayton D."/>
            <person name="Hadjifrangiskou M."/>
        </authorList>
    </citation>
    <scope>NUCLEOTIDE SEQUENCE [LARGE SCALE GENOMIC DNA]</scope>
    <source>
        <strain evidence="9 10">AS1053</strain>
    </source>
</reference>
<dbReference type="RefSeq" id="WP_274778205.1">
    <property type="nucleotide sequence ID" value="NZ_CAMXYX010000010.1"/>
</dbReference>
<sequence>MTRKKSLRALVAACALALTGMGIGVANAAPASDPAPAGAPVAPWAANAPTTGSITITKQDAATKKPVNGDEFTVTKVDSLGDVTLGDMKKVSDWETVAGAIKDLNANPDSPKAKLSTTAVHKVKTTGEGKAVVENLPLGLYKIVESEVPAGYTSDIKPFFMTVPEITGTSSADQKYTYDVEVTPKNTDARNLVSKTGAFDKVVGAGDDISYTISATLNKKGPIKGSDIKDFAIFDDAPTNAYQSVEASAVKSVKVNGTAIDASQYTITTPTEGVEADRTRLQVNFTEDGLNTIAAKATASEAPVVTVDLSFTLKSDLTLDSVSNKFGFIPGHSDSEPTPGPVVPEPGPTPGPGPEPGPGPTPNPFPTIELYDFQIAKTNASDGKPLAAAKFAAFASLDDAKACVALKDRTSCQNASKGFGTKETGADGLTPKFKAKKGEAFYVVEVEAPAKFIRSDEITTVTVTDQAGQVFKSGIKNVPTKDSGKWFDLPKTGAIGVGIFALAGAGLVAGGALTHLRSRKRNA</sequence>
<feature type="chain" id="PRO_5045054037" evidence="7">
    <location>
        <begin position="29"/>
        <end position="523"/>
    </location>
</feature>